<sequence>MRYVLSVICTLQCFFYDPSRVNGNDRSRVFLQVFLLVWVQVISRCAPMTPASSKQLQLSALDACLLSGIREVHSDALFFIGQADLDDTSDCLHSTFSPAVMAPFVSYMKIRLNA</sequence>
<organism evidence="1 2">
    <name type="scientific">Schizopora paradoxa</name>
    <dbReference type="NCBI Taxonomy" id="27342"/>
    <lineage>
        <taxon>Eukaryota</taxon>
        <taxon>Fungi</taxon>
        <taxon>Dikarya</taxon>
        <taxon>Basidiomycota</taxon>
        <taxon>Agaricomycotina</taxon>
        <taxon>Agaricomycetes</taxon>
        <taxon>Hymenochaetales</taxon>
        <taxon>Schizoporaceae</taxon>
        <taxon>Schizopora</taxon>
    </lineage>
</organism>
<evidence type="ECO:0000313" key="2">
    <source>
        <dbReference type="Proteomes" id="UP000053477"/>
    </source>
</evidence>
<name>A0A0H2RB76_9AGAM</name>
<proteinExistence type="predicted"/>
<dbReference type="EMBL" id="KQ086068">
    <property type="protein sequence ID" value="KLO09044.1"/>
    <property type="molecule type" value="Genomic_DNA"/>
</dbReference>
<evidence type="ECO:0000313" key="1">
    <source>
        <dbReference type="EMBL" id="KLO09044.1"/>
    </source>
</evidence>
<dbReference type="InParanoid" id="A0A0H2RB76"/>
<reference evidence="1 2" key="1">
    <citation type="submission" date="2015-04" db="EMBL/GenBank/DDBJ databases">
        <title>Complete genome sequence of Schizopora paradoxa KUC8140, a cosmopolitan wood degrader in East Asia.</title>
        <authorList>
            <consortium name="DOE Joint Genome Institute"/>
            <person name="Min B."/>
            <person name="Park H."/>
            <person name="Jang Y."/>
            <person name="Kim J.-J."/>
            <person name="Kim K.H."/>
            <person name="Pangilinan J."/>
            <person name="Lipzen A."/>
            <person name="Riley R."/>
            <person name="Grigoriev I.V."/>
            <person name="Spatafora J.W."/>
            <person name="Choi I.-G."/>
        </authorList>
    </citation>
    <scope>NUCLEOTIDE SEQUENCE [LARGE SCALE GENOMIC DNA]</scope>
    <source>
        <strain evidence="1 2">KUC8140</strain>
    </source>
</reference>
<dbReference type="AlphaFoldDB" id="A0A0H2RB76"/>
<dbReference type="Proteomes" id="UP000053477">
    <property type="component" value="Unassembled WGS sequence"/>
</dbReference>
<accession>A0A0H2RB76</accession>
<gene>
    <name evidence="1" type="ORF">SCHPADRAFT_583091</name>
</gene>
<protein>
    <submittedName>
        <fullName evidence="1">Uncharacterized protein</fullName>
    </submittedName>
</protein>
<keyword evidence="2" id="KW-1185">Reference proteome</keyword>